<reference evidence="1 2" key="1">
    <citation type="submission" date="2016-03" db="EMBL/GenBank/DDBJ databases">
        <title>EvidentialGene: Evidence-directed Construction of Genes on Genomes.</title>
        <authorList>
            <person name="Gilbert D.G."/>
            <person name="Choi J.-H."/>
            <person name="Mockaitis K."/>
            <person name="Colbourne J."/>
            <person name="Pfrender M."/>
        </authorList>
    </citation>
    <scope>NUCLEOTIDE SEQUENCE [LARGE SCALE GENOMIC DNA]</scope>
    <source>
        <strain evidence="1 2">Xinb3</strain>
        <tissue evidence="1">Complete organism</tissue>
    </source>
</reference>
<gene>
    <name evidence="1" type="ORF">APZ42_031717</name>
</gene>
<keyword evidence="2" id="KW-1185">Reference proteome</keyword>
<sequence>MKIQFTKITLRFVIVYVTNQKFTDKNVLAIDKRSQRPSPLCGAPTFFVRLIC</sequence>
<name>A0A162DAV3_9CRUS</name>
<dbReference type="Proteomes" id="UP000076858">
    <property type="component" value="Unassembled WGS sequence"/>
</dbReference>
<evidence type="ECO:0000313" key="2">
    <source>
        <dbReference type="Proteomes" id="UP000076858"/>
    </source>
</evidence>
<dbReference type="AlphaFoldDB" id="A0A162DAV3"/>
<dbReference type="EMBL" id="LRGB01002993">
    <property type="protein sequence ID" value="KZS05155.1"/>
    <property type="molecule type" value="Genomic_DNA"/>
</dbReference>
<organism evidence="1 2">
    <name type="scientific">Daphnia magna</name>
    <dbReference type="NCBI Taxonomy" id="35525"/>
    <lineage>
        <taxon>Eukaryota</taxon>
        <taxon>Metazoa</taxon>
        <taxon>Ecdysozoa</taxon>
        <taxon>Arthropoda</taxon>
        <taxon>Crustacea</taxon>
        <taxon>Branchiopoda</taxon>
        <taxon>Diplostraca</taxon>
        <taxon>Cladocera</taxon>
        <taxon>Anomopoda</taxon>
        <taxon>Daphniidae</taxon>
        <taxon>Daphnia</taxon>
    </lineage>
</organism>
<proteinExistence type="predicted"/>
<protein>
    <submittedName>
        <fullName evidence="1">Uncharacterized protein</fullName>
    </submittedName>
</protein>
<evidence type="ECO:0000313" key="1">
    <source>
        <dbReference type="EMBL" id="KZS05155.1"/>
    </source>
</evidence>
<accession>A0A162DAV3</accession>
<comment type="caution">
    <text evidence="1">The sequence shown here is derived from an EMBL/GenBank/DDBJ whole genome shotgun (WGS) entry which is preliminary data.</text>
</comment>